<dbReference type="InterPro" id="IPR027806">
    <property type="entry name" value="HARBI1_dom"/>
</dbReference>
<sequence length="343" mass="38674">MALSRPVYECGRDRPPDLLLLVAHYETLLSVKRTELRTVLTKKASIKKKREAAERRCRTLAALAVALSPRPRSVWTLWRPPSWYDTTVPTLSDQDFKGNFRVTRSTFAYIVSSCSSLAREDTNMRACIPLHKRVAISLYRLATSAEERTVAHLFGVSRSSVNLIFREFCDVVVNVLEPQIVQFPSLNNVRDHVRQFEACTGFPQGLGAMDGCHIKVSPPKENAQDYYNYKGWYSIILLAVVDQNYKFLYTNVGSPGRNHDAAVYRASILPKVVGSDIFTVPSQVIDGMPIGAVLLCDQAFPLQRHLMKPFPHRSAKQPHSANVQLHSLQSKACRRKCLWATEG</sequence>
<gene>
    <name evidence="9" type="ORF">HPB48_020784</name>
</gene>
<dbReference type="EMBL" id="JABSTR010000004">
    <property type="protein sequence ID" value="KAH9368501.1"/>
    <property type="molecule type" value="Genomic_DNA"/>
</dbReference>
<keyword evidence="7" id="KW-0539">Nucleus</keyword>
<organism evidence="9 10">
    <name type="scientific">Haemaphysalis longicornis</name>
    <name type="common">Bush tick</name>
    <dbReference type="NCBI Taxonomy" id="44386"/>
    <lineage>
        <taxon>Eukaryota</taxon>
        <taxon>Metazoa</taxon>
        <taxon>Ecdysozoa</taxon>
        <taxon>Arthropoda</taxon>
        <taxon>Chelicerata</taxon>
        <taxon>Arachnida</taxon>
        <taxon>Acari</taxon>
        <taxon>Parasitiformes</taxon>
        <taxon>Ixodida</taxon>
        <taxon>Ixodoidea</taxon>
        <taxon>Ixodidae</taxon>
        <taxon>Haemaphysalinae</taxon>
        <taxon>Haemaphysalis</taxon>
    </lineage>
</organism>
<evidence type="ECO:0000313" key="9">
    <source>
        <dbReference type="EMBL" id="KAH9368501.1"/>
    </source>
</evidence>
<dbReference type="AlphaFoldDB" id="A0A9J6FZG4"/>
<comment type="similarity">
    <text evidence="3">Belongs to the HARBI1 family.</text>
</comment>
<feature type="domain" description="DDE Tnp4" evidence="8">
    <location>
        <begin position="209"/>
        <end position="325"/>
    </location>
</feature>
<dbReference type="InterPro" id="IPR045249">
    <property type="entry name" value="HARBI1-like"/>
</dbReference>
<keyword evidence="10" id="KW-1185">Reference proteome</keyword>
<reference evidence="9 10" key="1">
    <citation type="journal article" date="2020" name="Cell">
        <title>Large-Scale Comparative Analyses of Tick Genomes Elucidate Their Genetic Diversity and Vector Capacities.</title>
        <authorList>
            <consortium name="Tick Genome and Microbiome Consortium (TIGMIC)"/>
            <person name="Jia N."/>
            <person name="Wang J."/>
            <person name="Shi W."/>
            <person name="Du L."/>
            <person name="Sun Y."/>
            <person name="Zhan W."/>
            <person name="Jiang J.F."/>
            <person name="Wang Q."/>
            <person name="Zhang B."/>
            <person name="Ji P."/>
            <person name="Bell-Sakyi L."/>
            <person name="Cui X.M."/>
            <person name="Yuan T.T."/>
            <person name="Jiang B.G."/>
            <person name="Yang W.F."/>
            <person name="Lam T.T."/>
            <person name="Chang Q.C."/>
            <person name="Ding S.J."/>
            <person name="Wang X.J."/>
            <person name="Zhu J.G."/>
            <person name="Ruan X.D."/>
            <person name="Zhao L."/>
            <person name="Wei J.T."/>
            <person name="Ye R.Z."/>
            <person name="Que T.C."/>
            <person name="Du C.H."/>
            <person name="Zhou Y.H."/>
            <person name="Cheng J.X."/>
            <person name="Dai P.F."/>
            <person name="Guo W.B."/>
            <person name="Han X.H."/>
            <person name="Huang E.J."/>
            <person name="Li L.F."/>
            <person name="Wei W."/>
            <person name="Gao Y.C."/>
            <person name="Liu J.Z."/>
            <person name="Shao H.Z."/>
            <person name="Wang X."/>
            <person name="Wang C.C."/>
            <person name="Yang T.C."/>
            <person name="Huo Q.B."/>
            <person name="Li W."/>
            <person name="Chen H.Y."/>
            <person name="Chen S.E."/>
            <person name="Zhou L.G."/>
            <person name="Ni X.B."/>
            <person name="Tian J.H."/>
            <person name="Sheng Y."/>
            <person name="Liu T."/>
            <person name="Pan Y.S."/>
            <person name="Xia L.Y."/>
            <person name="Li J."/>
            <person name="Zhao F."/>
            <person name="Cao W.C."/>
        </authorList>
    </citation>
    <scope>NUCLEOTIDE SEQUENCE [LARGE SCALE GENOMIC DNA]</scope>
    <source>
        <strain evidence="9">HaeL-2018</strain>
    </source>
</reference>
<dbReference type="GO" id="GO:0004518">
    <property type="term" value="F:nuclease activity"/>
    <property type="evidence" value="ECO:0007669"/>
    <property type="project" value="UniProtKB-KW"/>
</dbReference>
<proteinExistence type="inferred from homology"/>
<evidence type="ECO:0000256" key="5">
    <source>
        <dbReference type="ARBA" id="ARBA00022723"/>
    </source>
</evidence>
<dbReference type="VEuPathDB" id="VectorBase:HLOH_060804"/>
<comment type="cofactor">
    <cofactor evidence="1">
        <name>a divalent metal cation</name>
        <dbReference type="ChEBI" id="CHEBI:60240"/>
    </cofactor>
</comment>
<dbReference type="Pfam" id="PF13359">
    <property type="entry name" value="DDE_Tnp_4"/>
    <property type="match status" value="1"/>
</dbReference>
<dbReference type="GO" id="GO:0016787">
    <property type="term" value="F:hydrolase activity"/>
    <property type="evidence" value="ECO:0007669"/>
    <property type="project" value="UniProtKB-KW"/>
</dbReference>
<dbReference type="PANTHER" id="PTHR22930:SF85">
    <property type="entry name" value="GH03217P-RELATED"/>
    <property type="match status" value="1"/>
</dbReference>
<dbReference type="OrthoDB" id="6580182at2759"/>
<evidence type="ECO:0000313" key="10">
    <source>
        <dbReference type="Proteomes" id="UP000821853"/>
    </source>
</evidence>
<evidence type="ECO:0000256" key="2">
    <source>
        <dbReference type="ARBA" id="ARBA00004123"/>
    </source>
</evidence>
<dbReference type="OMA" id="THCKARC"/>
<evidence type="ECO:0000256" key="3">
    <source>
        <dbReference type="ARBA" id="ARBA00006958"/>
    </source>
</evidence>
<keyword evidence="4" id="KW-0540">Nuclease</keyword>
<keyword evidence="5" id="KW-0479">Metal-binding</keyword>
<dbReference type="GO" id="GO:0046872">
    <property type="term" value="F:metal ion binding"/>
    <property type="evidence" value="ECO:0007669"/>
    <property type="project" value="UniProtKB-KW"/>
</dbReference>
<protein>
    <recommendedName>
        <fullName evidence="8">DDE Tnp4 domain-containing protein</fullName>
    </recommendedName>
</protein>
<evidence type="ECO:0000256" key="7">
    <source>
        <dbReference type="ARBA" id="ARBA00023242"/>
    </source>
</evidence>
<dbReference type="GO" id="GO:0005634">
    <property type="term" value="C:nucleus"/>
    <property type="evidence" value="ECO:0007669"/>
    <property type="project" value="UniProtKB-SubCell"/>
</dbReference>
<dbReference type="PANTHER" id="PTHR22930">
    <property type="match status" value="1"/>
</dbReference>
<evidence type="ECO:0000259" key="8">
    <source>
        <dbReference type="Pfam" id="PF13359"/>
    </source>
</evidence>
<evidence type="ECO:0000256" key="4">
    <source>
        <dbReference type="ARBA" id="ARBA00022722"/>
    </source>
</evidence>
<dbReference type="Proteomes" id="UP000821853">
    <property type="component" value="Chromosome 2"/>
</dbReference>
<name>A0A9J6FZG4_HAELO</name>
<evidence type="ECO:0000256" key="1">
    <source>
        <dbReference type="ARBA" id="ARBA00001968"/>
    </source>
</evidence>
<evidence type="ECO:0000256" key="6">
    <source>
        <dbReference type="ARBA" id="ARBA00022801"/>
    </source>
</evidence>
<comment type="caution">
    <text evidence="9">The sequence shown here is derived from an EMBL/GenBank/DDBJ whole genome shotgun (WGS) entry which is preliminary data.</text>
</comment>
<accession>A0A9J6FZG4</accession>
<comment type="subcellular location">
    <subcellularLocation>
        <location evidence="2">Nucleus</location>
    </subcellularLocation>
</comment>
<keyword evidence="6" id="KW-0378">Hydrolase</keyword>